<dbReference type="EMBL" id="JAELVF020000001">
    <property type="protein sequence ID" value="MBU7600027.1"/>
    <property type="molecule type" value="Genomic_DNA"/>
</dbReference>
<evidence type="ECO:0000313" key="4">
    <source>
        <dbReference type="Proteomes" id="UP000694501"/>
    </source>
</evidence>
<dbReference type="PANTHER" id="PTHR30466">
    <property type="entry name" value="FLAVIN REDUCTASE"/>
    <property type="match status" value="1"/>
</dbReference>
<dbReference type="Proteomes" id="UP000694501">
    <property type="component" value="Unassembled WGS sequence"/>
</dbReference>
<gene>
    <name evidence="3" type="ORF">JGS22_020925</name>
</gene>
<comment type="caution">
    <text evidence="3">The sequence shown here is derived from an EMBL/GenBank/DDBJ whole genome shotgun (WGS) entry which is preliminary data.</text>
</comment>
<dbReference type="AlphaFoldDB" id="A0A949JIE4"/>
<protein>
    <submittedName>
        <fullName evidence="3">Flavin reductase family protein</fullName>
    </submittedName>
</protein>
<dbReference type="Pfam" id="PF01613">
    <property type="entry name" value="Flavin_Reduct"/>
    <property type="match status" value="1"/>
</dbReference>
<evidence type="ECO:0000259" key="2">
    <source>
        <dbReference type="Pfam" id="PF01613"/>
    </source>
</evidence>
<organism evidence="3 4">
    <name type="scientific">Streptomyces tardus</name>
    <dbReference type="NCBI Taxonomy" id="2780544"/>
    <lineage>
        <taxon>Bacteria</taxon>
        <taxon>Bacillati</taxon>
        <taxon>Actinomycetota</taxon>
        <taxon>Actinomycetes</taxon>
        <taxon>Kitasatosporales</taxon>
        <taxon>Streptomycetaceae</taxon>
        <taxon>Streptomyces</taxon>
    </lineage>
</organism>
<dbReference type="InterPro" id="IPR002563">
    <property type="entry name" value="Flavin_Rdtase-like_dom"/>
</dbReference>
<feature type="domain" description="Flavin reductase like" evidence="2">
    <location>
        <begin position="4"/>
        <end position="100"/>
    </location>
</feature>
<dbReference type="GO" id="GO:0010181">
    <property type="term" value="F:FMN binding"/>
    <property type="evidence" value="ECO:0007669"/>
    <property type="project" value="InterPro"/>
</dbReference>
<name>A0A949JIE4_9ACTN</name>
<keyword evidence="1" id="KW-0560">Oxidoreductase</keyword>
<dbReference type="GO" id="GO:0042602">
    <property type="term" value="F:riboflavin reductase (NADPH) activity"/>
    <property type="evidence" value="ECO:0007669"/>
    <property type="project" value="TreeGrafter"/>
</dbReference>
<dbReference type="InterPro" id="IPR050268">
    <property type="entry name" value="NADH-dep_flavin_reductase"/>
</dbReference>
<evidence type="ECO:0000256" key="1">
    <source>
        <dbReference type="ARBA" id="ARBA00023002"/>
    </source>
</evidence>
<proteinExistence type="predicted"/>
<sequence>MLDQPVQIVTAAAGGERAGCLVGFAGQCSLRPVRFAVWLSRANRTWRVADRADHLGVRLLDPERLDLARLFGGETDKFARTPWRSGPGGAPVLEGAAAWCVGAV</sequence>
<reference evidence="3" key="1">
    <citation type="submission" date="2021-06" db="EMBL/GenBank/DDBJ databases">
        <title>Sequencing of actinobacteria type strains.</title>
        <authorList>
            <person name="Nguyen G.-S."/>
            <person name="Wentzel A."/>
        </authorList>
    </citation>
    <scope>NUCLEOTIDE SEQUENCE</scope>
    <source>
        <strain evidence="3">P38-E01</strain>
    </source>
</reference>
<accession>A0A949JIE4</accession>
<dbReference type="PANTHER" id="PTHR30466:SF15">
    <property type="entry name" value="POSSIBLE OXIDOREDUCTASE"/>
    <property type="match status" value="1"/>
</dbReference>
<keyword evidence="4" id="KW-1185">Reference proteome</keyword>
<evidence type="ECO:0000313" key="3">
    <source>
        <dbReference type="EMBL" id="MBU7600027.1"/>
    </source>
</evidence>